<sequence length="306" mass="33042">MSDKGKGIAKDDAEARQTRSRYDVAGSSSSSRYNNITEGSTWIRERRRDPSTAIDRAQQEEEARRLMPPPPLPPPRTPPTRHMPFPRPRPSSLRRIKIKFRPPGPSKAAVMSLPEAPGPVQLKGKGALKDMQQMLTKALLIASDFSGSSTTSAPPSSSGTSHFPSQLPICGQFLRHFRHLFEDPPRRRYRLVKITDLDNIEDDNEEKVAKSAGGINIRDPQPPCGEGATSAGGINIREPQQQPSGESATSAGGINIRDPPLPSGEGATSAGGINIREPQPPSGETNSERSTEAGQGNDGSSRKETD</sequence>
<comment type="caution">
    <text evidence="1">The sequence shown here is derived from an EMBL/GenBank/DDBJ whole genome shotgun (WGS) entry which is preliminary data.</text>
</comment>
<proteinExistence type="predicted"/>
<organism evidence="1 2">
    <name type="scientific">Hibiscus sabdariffa</name>
    <name type="common">roselle</name>
    <dbReference type="NCBI Taxonomy" id="183260"/>
    <lineage>
        <taxon>Eukaryota</taxon>
        <taxon>Viridiplantae</taxon>
        <taxon>Streptophyta</taxon>
        <taxon>Embryophyta</taxon>
        <taxon>Tracheophyta</taxon>
        <taxon>Spermatophyta</taxon>
        <taxon>Magnoliopsida</taxon>
        <taxon>eudicotyledons</taxon>
        <taxon>Gunneridae</taxon>
        <taxon>Pentapetalae</taxon>
        <taxon>rosids</taxon>
        <taxon>malvids</taxon>
        <taxon>Malvales</taxon>
        <taxon>Malvaceae</taxon>
        <taxon>Malvoideae</taxon>
        <taxon>Hibiscus</taxon>
    </lineage>
</organism>
<reference evidence="1 2" key="1">
    <citation type="journal article" date="2024" name="G3 (Bethesda)">
        <title>Genome assembly of Hibiscus sabdariffa L. provides insights into metabolisms of medicinal natural products.</title>
        <authorList>
            <person name="Kim T."/>
        </authorList>
    </citation>
    <scope>NUCLEOTIDE SEQUENCE [LARGE SCALE GENOMIC DNA]</scope>
    <source>
        <strain evidence="1">TK-2024</strain>
        <tissue evidence="1">Old leaves</tissue>
    </source>
</reference>
<evidence type="ECO:0000313" key="1">
    <source>
        <dbReference type="EMBL" id="KAK8493964.1"/>
    </source>
</evidence>
<keyword evidence="2" id="KW-1185">Reference proteome</keyword>
<gene>
    <name evidence="1" type="ORF">V6N12_041769</name>
</gene>
<protein>
    <submittedName>
        <fullName evidence="1">Uncharacterized protein</fullName>
    </submittedName>
</protein>
<accession>A0ABR2AKW6</accession>
<name>A0ABR2AKW6_9ROSI</name>
<evidence type="ECO:0000313" key="2">
    <source>
        <dbReference type="Proteomes" id="UP001472677"/>
    </source>
</evidence>
<dbReference type="EMBL" id="JBBPBM010000583">
    <property type="protein sequence ID" value="KAK8493964.1"/>
    <property type="molecule type" value="Genomic_DNA"/>
</dbReference>
<dbReference type="Proteomes" id="UP001472677">
    <property type="component" value="Unassembled WGS sequence"/>
</dbReference>